<evidence type="ECO:0000313" key="3">
    <source>
        <dbReference type="Proteomes" id="UP000325577"/>
    </source>
</evidence>
<keyword evidence="3" id="KW-1185">Reference proteome</keyword>
<name>A0A5J5B7W4_9ASTE</name>
<feature type="region of interest" description="Disordered" evidence="1">
    <location>
        <begin position="1"/>
        <end position="20"/>
    </location>
</feature>
<accession>A0A5J5B7W4</accession>
<gene>
    <name evidence="2" type="ORF">F0562_026037</name>
</gene>
<proteinExistence type="predicted"/>
<organism evidence="2 3">
    <name type="scientific">Nyssa sinensis</name>
    <dbReference type="NCBI Taxonomy" id="561372"/>
    <lineage>
        <taxon>Eukaryota</taxon>
        <taxon>Viridiplantae</taxon>
        <taxon>Streptophyta</taxon>
        <taxon>Embryophyta</taxon>
        <taxon>Tracheophyta</taxon>
        <taxon>Spermatophyta</taxon>
        <taxon>Magnoliopsida</taxon>
        <taxon>eudicotyledons</taxon>
        <taxon>Gunneridae</taxon>
        <taxon>Pentapetalae</taxon>
        <taxon>asterids</taxon>
        <taxon>Cornales</taxon>
        <taxon>Nyssaceae</taxon>
        <taxon>Nyssa</taxon>
    </lineage>
</organism>
<evidence type="ECO:0000256" key="1">
    <source>
        <dbReference type="SAM" id="MobiDB-lite"/>
    </source>
</evidence>
<evidence type="ECO:0000313" key="2">
    <source>
        <dbReference type="EMBL" id="KAA8539345.1"/>
    </source>
</evidence>
<reference evidence="2 3" key="1">
    <citation type="submission" date="2019-09" db="EMBL/GenBank/DDBJ databases">
        <title>A chromosome-level genome assembly of the Chinese tupelo Nyssa sinensis.</title>
        <authorList>
            <person name="Yang X."/>
            <person name="Kang M."/>
            <person name="Yang Y."/>
            <person name="Xiong H."/>
            <person name="Wang M."/>
            <person name="Zhang Z."/>
            <person name="Wang Z."/>
            <person name="Wu H."/>
            <person name="Ma T."/>
            <person name="Liu J."/>
            <person name="Xi Z."/>
        </authorList>
    </citation>
    <scope>NUCLEOTIDE SEQUENCE [LARGE SCALE GENOMIC DNA]</scope>
    <source>
        <strain evidence="2">J267</strain>
        <tissue evidence="2">Leaf</tissue>
    </source>
</reference>
<protein>
    <submittedName>
        <fullName evidence="2">Uncharacterized protein</fullName>
    </submittedName>
</protein>
<sequence>MGGFATGDGDPRTTTAGQSEMVLRDRQWSFAIGQCKRGTVREREGEVADGVDLEKDPSILVSCLALQDQIMLNGI</sequence>
<dbReference type="AlphaFoldDB" id="A0A5J5B7W4"/>
<dbReference type="Proteomes" id="UP000325577">
    <property type="component" value="Linkage Group LG14"/>
</dbReference>
<dbReference type="EMBL" id="CM018037">
    <property type="protein sequence ID" value="KAA8539345.1"/>
    <property type="molecule type" value="Genomic_DNA"/>
</dbReference>